<name>A0ABV8XES8_9GAMM</name>
<dbReference type="InterPro" id="IPR043202">
    <property type="entry name" value="Band-7_stomatin-like"/>
</dbReference>
<evidence type="ECO:0000256" key="3">
    <source>
        <dbReference type="SAM" id="MobiDB-lite"/>
    </source>
</evidence>
<feature type="compositionally biased region" description="Low complexity" evidence="3">
    <location>
        <begin position="264"/>
        <end position="275"/>
    </location>
</feature>
<comment type="similarity">
    <text evidence="2">Belongs to the band 7/mec-2 family.</text>
</comment>
<dbReference type="Gene3D" id="6.10.250.2090">
    <property type="match status" value="1"/>
</dbReference>
<keyword evidence="7" id="KW-1185">Reference proteome</keyword>
<dbReference type="EMBL" id="JBHSEO010000057">
    <property type="protein sequence ID" value="MFC4417308.1"/>
    <property type="molecule type" value="Genomic_DNA"/>
</dbReference>
<dbReference type="SUPFAM" id="SSF117892">
    <property type="entry name" value="Band 7/SPFH domain"/>
    <property type="match status" value="1"/>
</dbReference>
<sequence>MYASYAYLVPIVLVVLLLFAAIRILPEYKRGVVFFLGRFQAVKGPGLLLLIPGIQKMQVVDLRTVTLDVPEQDVISQDNVTVRVNAVLYFRVVDPEKAIIQVENFGVATSQLAQTTLRSVLGKHDLDEMLSERDRLNNDIQEILDAQTESWGIKVANVEIKHVDLDESMIRAIARQAEAERERRAKVIHAEGELQASHKLVEAADVMSSNPAALQLRYLQTLSDMSNKNASTIVFPLPMDIMEAFKGHLNKAGGASSQGQPPNGAAASGTSSGRASADDETPGNEA</sequence>
<organism evidence="6 7">
    <name type="scientific">Chromohalobacter beijerinckii</name>
    <dbReference type="NCBI Taxonomy" id="86179"/>
    <lineage>
        <taxon>Bacteria</taxon>
        <taxon>Pseudomonadati</taxon>
        <taxon>Pseudomonadota</taxon>
        <taxon>Gammaproteobacteria</taxon>
        <taxon>Oceanospirillales</taxon>
        <taxon>Halomonadaceae</taxon>
        <taxon>Chromohalobacter</taxon>
    </lineage>
</organism>
<gene>
    <name evidence="6" type="ORF">ACFO0E_12960</name>
</gene>
<dbReference type="Proteomes" id="UP001596015">
    <property type="component" value="Unassembled WGS sequence"/>
</dbReference>
<dbReference type="RefSeq" id="WP_246940213.1">
    <property type="nucleotide sequence ID" value="NZ_JAKGAK010000003.1"/>
</dbReference>
<feature type="transmembrane region" description="Helical" evidence="4">
    <location>
        <begin position="6"/>
        <end position="25"/>
    </location>
</feature>
<keyword evidence="4" id="KW-1133">Transmembrane helix</keyword>
<evidence type="ECO:0000256" key="4">
    <source>
        <dbReference type="SAM" id="Phobius"/>
    </source>
</evidence>
<evidence type="ECO:0000313" key="6">
    <source>
        <dbReference type="EMBL" id="MFC4417308.1"/>
    </source>
</evidence>
<dbReference type="PANTHER" id="PTHR10264">
    <property type="entry name" value="BAND 7 PROTEIN-RELATED"/>
    <property type="match status" value="1"/>
</dbReference>
<dbReference type="InterPro" id="IPR036013">
    <property type="entry name" value="Band_7/SPFH_dom_sf"/>
</dbReference>
<protein>
    <submittedName>
        <fullName evidence="6">Slipin family protein</fullName>
    </submittedName>
</protein>
<evidence type="ECO:0000256" key="2">
    <source>
        <dbReference type="ARBA" id="ARBA00008164"/>
    </source>
</evidence>
<dbReference type="Gene3D" id="3.30.479.30">
    <property type="entry name" value="Band 7 domain"/>
    <property type="match status" value="1"/>
</dbReference>
<keyword evidence="4" id="KW-0812">Transmembrane</keyword>
<dbReference type="PRINTS" id="PR00721">
    <property type="entry name" value="STOMATIN"/>
</dbReference>
<dbReference type="Pfam" id="PF01145">
    <property type="entry name" value="Band_7"/>
    <property type="match status" value="1"/>
</dbReference>
<dbReference type="PANTHER" id="PTHR10264:SF19">
    <property type="entry name" value="AT06885P-RELATED"/>
    <property type="match status" value="1"/>
</dbReference>
<dbReference type="SMART" id="SM00244">
    <property type="entry name" value="PHB"/>
    <property type="match status" value="1"/>
</dbReference>
<accession>A0ABV8XES8</accession>
<dbReference type="InterPro" id="IPR001972">
    <property type="entry name" value="Stomatin_HflK_fam"/>
</dbReference>
<comment type="subcellular location">
    <subcellularLocation>
        <location evidence="1">Membrane</location>
        <topology evidence="1">Single-pass membrane protein</topology>
    </subcellularLocation>
</comment>
<feature type="domain" description="Band 7" evidence="5">
    <location>
        <begin position="20"/>
        <end position="177"/>
    </location>
</feature>
<reference evidence="7" key="1">
    <citation type="journal article" date="2019" name="Int. J. Syst. Evol. Microbiol.">
        <title>The Global Catalogue of Microorganisms (GCM) 10K type strain sequencing project: providing services to taxonomists for standard genome sequencing and annotation.</title>
        <authorList>
            <consortium name="The Broad Institute Genomics Platform"/>
            <consortium name="The Broad Institute Genome Sequencing Center for Infectious Disease"/>
            <person name="Wu L."/>
            <person name="Ma J."/>
        </authorList>
    </citation>
    <scope>NUCLEOTIDE SEQUENCE [LARGE SCALE GENOMIC DNA]</scope>
    <source>
        <strain evidence="7">CCUG 49679</strain>
    </source>
</reference>
<proteinExistence type="inferred from homology"/>
<dbReference type="CDD" id="cd08826">
    <property type="entry name" value="SPFH_eoslipins_u1"/>
    <property type="match status" value="1"/>
</dbReference>
<evidence type="ECO:0000259" key="5">
    <source>
        <dbReference type="SMART" id="SM00244"/>
    </source>
</evidence>
<comment type="caution">
    <text evidence="6">The sequence shown here is derived from an EMBL/GenBank/DDBJ whole genome shotgun (WGS) entry which is preliminary data.</text>
</comment>
<dbReference type="InterPro" id="IPR001107">
    <property type="entry name" value="Band_7"/>
</dbReference>
<feature type="region of interest" description="Disordered" evidence="3">
    <location>
        <begin position="251"/>
        <end position="286"/>
    </location>
</feature>
<evidence type="ECO:0000313" key="7">
    <source>
        <dbReference type="Proteomes" id="UP001596015"/>
    </source>
</evidence>
<evidence type="ECO:0000256" key="1">
    <source>
        <dbReference type="ARBA" id="ARBA00004167"/>
    </source>
</evidence>
<keyword evidence="4" id="KW-0472">Membrane</keyword>